<dbReference type="RefSeq" id="WP_111631582.1">
    <property type="nucleotide sequence ID" value="NZ_QLMC01000018.1"/>
</dbReference>
<protein>
    <recommendedName>
        <fullName evidence="4">Sel1 repeat-containing protein</fullName>
    </recommendedName>
</protein>
<dbReference type="InterPro" id="IPR011990">
    <property type="entry name" value="TPR-like_helical_dom_sf"/>
</dbReference>
<comment type="caution">
    <text evidence="2">The sequence shown here is derived from an EMBL/GenBank/DDBJ whole genome shotgun (WGS) entry which is preliminary data.</text>
</comment>
<dbReference type="SUPFAM" id="SSF81901">
    <property type="entry name" value="HCP-like"/>
    <property type="match status" value="1"/>
</dbReference>
<name>A0A327WHS8_LARAB</name>
<accession>A0A327WHS8</accession>
<proteinExistence type="predicted"/>
<dbReference type="AlphaFoldDB" id="A0A327WHS8"/>
<evidence type="ECO:0000313" key="3">
    <source>
        <dbReference type="Proteomes" id="UP000248790"/>
    </source>
</evidence>
<evidence type="ECO:0000256" key="1">
    <source>
        <dbReference type="SAM" id="MobiDB-lite"/>
    </source>
</evidence>
<reference evidence="2 3" key="1">
    <citation type="submission" date="2018-06" db="EMBL/GenBank/DDBJ databases">
        <title>Genomic Encyclopedia of Archaeal and Bacterial Type Strains, Phase II (KMG-II): from individual species to whole genera.</title>
        <authorList>
            <person name="Goeker M."/>
        </authorList>
    </citation>
    <scope>NUCLEOTIDE SEQUENCE [LARGE SCALE GENOMIC DNA]</scope>
    <source>
        <strain evidence="2 3">DSM 21851</strain>
    </source>
</reference>
<gene>
    <name evidence="2" type="ORF">LX87_05594</name>
</gene>
<sequence>MTVKDKAKKSSSKQKQPKKINSNNAKRYVARAKALQKGANYHYLYSLAKMYNLGETVQRDPKKAISYYEKFFKLHLKKRILIDEIQEFIEMSKLYKELGDEWLAKECLYEAGFEIMRRFPDDEKEQLRQQKRYELDKLLKEYK</sequence>
<feature type="region of interest" description="Disordered" evidence="1">
    <location>
        <begin position="1"/>
        <end position="25"/>
    </location>
</feature>
<dbReference type="Proteomes" id="UP000248790">
    <property type="component" value="Unassembled WGS sequence"/>
</dbReference>
<organism evidence="2 3">
    <name type="scientific">Larkinella arboricola</name>
    <dbReference type="NCBI Taxonomy" id="643671"/>
    <lineage>
        <taxon>Bacteria</taxon>
        <taxon>Pseudomonadati</taxon>
        <taxon>Bacteroidota</taxon>
        <taxon>Cytophagia</taxon>
        <taxon>Cytophagales</taxon>
        <taxon>Spirosomataceae</taxon>
        <taxon>Larkinella</taxon>
    </lineage>
</organism>
<feature type="compositionally biased region" description="Basic residues" evidence="1">
    <location>
        <begin position="1"/>
        <end position="18"/>
    </location>
</feature>
<evidence type="ECO:0008006" key="4">
    <source>
        <dbReference type="Google" id="ProtNLM"/>
    </source>
</evidence>
<dbReference type="EMBL" id="QLMC01000018">
    <property type="protein sequence ID" value="RAJ89905.1"/>
    <property type="molecule type" value="Genomic_DNA"/>
</dbReference>
<evidence type="ECO:0000313" key="2">
    <source>
        <dbReference type="EMBL" id="RAJ89905.1"/>
    </source>
</evidence>
<keyword evidence="3" id="KW-1185">Reference proteome</keyword>
<dbReference type="Gene3D" id="1.25.40.10">
    <property type="entry name" value="Tetratricopeptide repeat domain"/>
    <property type="match status" value="1"/>
</dbReference>